<protein>
    <submittedName>
        <fullName evidence="2">Uncharacterized protein</fullName>
    </submittedName>
</protein>
<dbReference type="Proteomes" id="UP000198856">
    <property type="component" value="Unassembled WGS sequence"/>
</dbReference>
<dbReference type="EMBL" id="FNFC01000001">
    <property type="protein sequence ID" value="SDJ25458.1"/>
    <property type="molecule type" value="Genomic_DNA"/>
</dbReference>
<evidence type="ECO:0000256" key="1">
    <source>
        <dbReference type="SAM" id="MobiDB-lite"/>
    </source>
</evidence>
<keyword evidence="3" id="KW-1185">Reference proteome</keyword>
<dbReference type="RefSeq" id="WP_092698763.1">
    <property type="nucleotide sequence ID" value="NZ_FNFC01000001.1"/>
</dbReference>
<dbReference type="AlphaFoldDB" id="A0A1G8S874"/>
<dbReference type="STRING" id="890420.SAMN05216226_101343"/>
<reference evidence="2 3" key="1">
    <citation type="submission" date="2016-10" db="EMBL/GenBank/DDBJ databases">
        <authorList>
            <person name="de Groot N.N."/>
        </authorList>
    </citation>
    <scope>NUCLEOTIDE SEQUENCE [LARGE SCALE GENOMIC DNA]</scope>
    <source>
        <strain evidence="2 3">IBRC-M10015</strain>
    </source>
</reference>
<proteinExistence type="predicted"/>
<name>A0A1G8S874_9EURY</name>
<evidence type="ECO:0000313" key="2">
    <source>
        <dbReference type="EMBL" id="SDJ25458.1"/>
    </source>
</evidence>
<gene>
    <name evidence="2" type="ORF">SAMN05216226_101343</name>
</gene>
<sequence length="133" mass="14729">MDRLYPQHVPVYETDAEHERLWERCHDRGDPVIAVRAARRGFVVKYDLGHLDSKLTGQALRQLRQQTAAFRSYPTGDTDSFPHGADPLSQAERLGGEAGPVSGDLHAPTEAKARDLASRLSAVVFDGANRLPR</sequence>
<organism evidence="2 3">
    <name type="scientific">Halovenus aranensis</name>
    <dbReference type="NCBI Taxonomy" id="890420"/>
    <lineage>
        <taxon>Archaea</taxon>
        <taxon>Methanobacteriati</taxon>
        <taxon>Methanobacteriota</taxon>
        <taxon>Stenosarchaea group</taxon>
        <taxon>Halobacteria</taxon>
        <taxon>Halobacteriales</taxon>
        <taxon>Haloarculaceae</taxon>
        <taxon>Halovenus</taxon>
    </lineage>
</organism>
<evidence type="ECO:0000313" key="3">
    <source>
        <dbReference type="Proteomes" id="UP000198856"/>
    </source>
</evidence>
<feature type="region of interest" description="Disordered" evidence="1">
    <location>
        <begin position="72"/>
        <end position="109"/>
    </location>
</feature>
<accession>A0A1G8S874</accession>
<dbReference type="OrthoDB" id="224685at2157"/>